<organism evidence="2 3">
    <name type="scientific">Apatococcus lobatus</name>
    <dbReference type="NCBI Taxonomy" id="904363"/>
    <lineage>
        <taxon>Eukaryota</taxon>
        <taxon>Viridiplantae</taxon>
        <taxon>Chlorophyta</taxon>
        <taxon>core chlorophytes</taxon>
        <taxon>Trebouxiophyceae</taxon>
        <taxon>Chlorellales</taxon>
        <taxon>Chlorellaceae</taxon>
        <taxon>Apatococcus</taxon>
    </lineage>
</organism>
<feature type="domain" description="NAD(P)-binding" evidence="1">
    <location>
        <begin position="7"/>
        <end position="192"/>
    </location>
</feature>
<protein>
    <recommendedName>
        <fullName evidence="1">NAD(P)-binding domain-containing protein</fullName>
    </recommendedName>
</protein>
<name>A0AAW1QYN2_9CHLO</name>
<evidence type="ECO:0000259" key="1">
    <source>
        <dbReference type="Pfam" id="PF13460"/>
    </source>
</evidence>
<dbReference type="Proteomes" id="UP001438707">
    <property type="component" value="Unassembled WGS sequence"/>
</dbReference>
<sequence length="227" mass="23933">MKAVVVGATGAVGSQLVEQLLQSNAWAVVATVGRRPVEVPATLQGKLQQTVINMDNLEVEGAPAFAGASTAFCTLGTQRGVAGSAEAFRKVDLVYVEQAAKAAKAAGVQHFSLVTAQTANSKQWANDMLPFHPLLYIKTKGQAEDAVRAQSFPRVTIFRPGLLLKAKNATVMEKVIGAVLTGIHVKDVARCMRLDAEATGSSGKIITMAEMLKTVQAAKSSEAQLTQ</sequence>
<dbReference type="AlphaFoldDB" id="A0AAW1QYN2"/>
<dbReference type="InterPro" id="IPR016040">
    <property type="entry name" value="NAD(P)-bd_dom"/>
</dbReference>
<dbReference type="Gene3D" id="3.40.50.720">
    <property type="entry name" value="NAD(P)-binding Rossmann-like Domain"/>
    <property type="match status" value="1"/>
</dbReference>
<dbReference type="GO" id="GO:0051170">
    <property type="term" value="P:import into nucleus"/>
    <property type="evidence" value="ECO:0007669"/>
    <property type="project" value="TreeGrafter"/>
</dbReference>
<comment type="caution">
    <text evidence="2">The sequence shown here is derived from an EMBL/GenBank/DDBJ whole genome shotgun (WGS) entry which is preliminary data.</text>
</comment>
<evidence type="ECO:0000313" key="2">
    <source>
        <dbReference type="EMBL" id="KAK9826571.1"/>
    </source>
</evidence>
<dbReference type="PANTHER" id="PTHR14097">
    <property type="entry name" value="OXIDOREDUCTASE HTATIP2"/>
    <property type="match status" value="1"/>
</dbReference>
<evidence type="ECO:0000313" key="3">
    <source>
        <dbReference type="Proteomes" id="UP001438707"/>
    </source>
</evidence>
<reference evidence="2 3" key="1">
    <citation type="journal article" date="2024" name="Nat. Commun.">
        <title>Phylogenomics reveals the evolutionary origins of lichenization in chlorophyte algae.</title>
        <authorList>
            <person name="Puginier C."/>
            <person name="Libourel C."/>
            <person name="Otte J."/>
            <person name="Skaloud P."/>
            <person name="Haon M."/>
            <person name="Grisel S."/>
            <person name="Petersen M."/>
            <person name="Berrin J.G."/>
            <person name="Delaux P.M."/>
            <person name="Dal Grande F."/>
            <person name="Keller J."/>
        </authorList>
    </citation>
    <scope>NUCLEOTIDE SEQUENCE [LARGE SCALE GENOMIC DNA]</scope>
    <source>
        <strain evidence="2 3">SAG 2145</strain>
    </source>
</reference>
<dbReference type="EMBL" id="JALJOS010000020">
    <property type="protein sequence ID" value="KAK9826571.1"/>
    <property type="molecule type" value="Genomic_DNA"/>
</dbReference>
<accession>A0AAW1QYN2</accession>
<gene>
    <name evidence="2" type="ORF">WJX74_003451</name>
</gene>
<dbReference type="SUPFAM" id="SSF51735">
    <property type="entry name" value="NAD(P)-binding Rossmann-fold domains"/>
    <property type="match status" value="1"/>
</dbReference>
<dbReference type="PANTHER" id="PTHR14097:SF7">
    <property type="entry name" value="OXIDOREDUCTASE HTATIP2"/>
    <property type="match status" value="1"/>
</dbReference>
<dbReference type="InterPro" id="IPR036291">
    <property type="entry name" value="NAD(P)-bd_dom_sf"/>
</dbReference>
<proteinExistence type="predicted"/>
<keyword evidence="3" id="KW-1185">Reference proteome</keyword>
<dbReference type="Pfam" id="PF13460">
    <property type="entry name" value="NAD_binding_10"/>
    <property type="match status" value="1"/>
</dbReference>
<dbReference type="GO" id="GO:0005737">
    <property type="term" value="C:cytoplasm"/>
    <property type="evidence" value="ECO:0007669"/>
    <property type="project" value="TreeGrafter"/>
</dbReference>